<keyword evidence="12" id="KW-1185">Reference proteome</keyword>
<dbReference type="EC" id="3.2.1.4" evidence="3"/>
<dbReference type="SUPFAM" id="SSF48208">
    <property type="entry name" value="Six-hairpin glycosidases"/>
    <property type="match status" value="1"/>
</dbReference>
<proteinExistence type="inferred from homology"/>
<evidence type="ECO:0000313" key="12">
    <source>
        <dbReference type="Proteomes" id="UP000256970"/>
    </source>
</evidence>
<dbReference type="AlphaFoldDB" id="A0A383VXU9"/>
<evidence type="ECO:0000256" key="4">
    <source>
        <dbReference type="ARBA" id="ARBA00022801"/>
    </source>
</evidence>
<accession>A0A383VXU9</accession>
<evidence type="ECO:0000259" key="10">
    <source>
        <dbReference type="Pfam" id="PF00759"/>
    </source>
</evidence>
<organism evidence="11 12">
    <name type="scientific">Tetradesmus obliquus</name>
    <name type="common">Green alga</name>
    <name type="synonym">Acutodesmus obliquus</name>
    <dbReference type="NCBI Taxonomy" id="3088"/>
    <lineage>
        <taxon>Eukaryota</taxon>
        <taxon>Viridiplantae</taxon>
        <taxon>Chlorophyta</taxon>
        <taxon>core chlorophytes</taxon>
        <taxon>Chlorophyceae</taxon>
        <taxon>CS clade</taxon>
        <taxon>Sphaeropleales</taxon>
        <taxon>Scenedesmaceae</taxon>
        <taxon>Tetradesmus</taxon>
    </lineage>
</organism>
<reference evidence="11 12" key="1">
    <citation type="submission" date="2016-10" db="EMBL/GenBank/DDBJ databases">
        <authorList>
            <person name="Cai Z."/>
        </authorList>
    </citation>
    <scope>NUCLEOTIDE SEQUENCE [LARGE SCALE GENOMIC DNA]</scope>
</reference>
<dbReference type="GO" id="GO:0030245">
    <property type="term" value="P:cellulose catabolic process"/>
    <property type="evidence" value="ECO:0007669"/>
    <property type="project" value="UniProtKB-KW"/>
</dbReference>
<keyword evidence="8" id="KW-0624">Polysaccharide degradation</keyword>
<keyword evidence="7" id="KW-0326">Glycosidase</keyword>
<dbReference type="EMBL" id="FNXT01000947">
    <property type="protein sequence ID" value="SZX69689.1"/>
    <property type="molecule type" value="Genomic_DNA"/>
</dbReference>
<dbReference type="Proteomes" id="UP000256970">
    <property type="component" value="Unassembled WGS sequence"/>
</dbReference>
<evidence type="ECO:0000256" key="5">
    <source>
        <dbReference type="ARBA" id="ARBA00023001"/>
    </source>
</evidence>
<comment type="similarity">
    <text evidence="2">Belongs to the glycosyl hydrolase 9 (cellulase E) family.</text>
</comment>
<dbReference type="Pfam" id="PF00759">
    <property type="entry name" value="Glyco_hydro_9"/>
    <property type="match status" value="1"/>
</dbReference>
<sequence length="515" mass="56314">MLLLLAVVLLSSIHAGGVGATAAGRLVTDAGQTRQLLSTNVVPESFTKTGDYDYGAVLSLSLLFYEAQRSGFLPANQRVAWRGNSALNDRTPSGQDLTGGYYDAGDFVKFNLPQAFAMTMLSWGVLEFREGYEKAGELSHALATIKWGTDYLLKCDLGGKAVVAQVGLGQQDHSFWRRPEDIKDSRPVAICDASAPGSDVAAAMSAALAAAALVFKQADAAYAARCLKSARNMYSFANSQRSLYWEKCSKDAQRYYPSHCYMDDLAWAAAWLNGATGEQQYLTEAAQHYADHRTKEKDAFEKYKFGLYWDTVSSGAALLLSRKLQDKAYSDQLTNFLDLWTSYKGNPHVVFSNKGFAWYTKDSGWGSLRHMSNAAFLLLVYAKQLSGISRDRAVCFAHGQLRYALGEAGRSFVVGYGNNPPQRVHHRAASCPNPPAVCDYRYFSLQSPNPRTVFGALVGGPDPSDIYRDDRTDAQANEVAIDYNSGFTGALAALNTASISYDQCVAKGLKRQKLG</sequence>
<evidence type="ECO:0000256" key="1">
    <source>
        <dbReference type="ARBA" id="ARBA00000966"/>
    </source>
</evidence>
<dbReference type="PANTHER" id="PTHR22298">
    <property type="entry name" value="ENDO-1,4-BETA-GLUCANASE"/>
    <property type="match status" value="1"/>
</dbReference>
<gene>
    <name evidence="11" type="ORF">BQ4739_LOCUS9978</name>
</gene>
<keyword evidence="6" id="KW-0119">Carbohydrate metabolism</keyword>
<evidence type="ECO:0000256" key="6">
    <source>
        <dbReference type="ARBA" id="ARBA00023277"/>
    </source>
</evidence>
<dbReference type="Gene3D" id="1.50.10.10">
    <property type="match status" value="1"/>
</dbReference>
<keyword evidence="5" id="KW-0136">Cellulose degradation</keyword>
<evidence type="ECO:0000313" key="11">
    <source>
        <dbReference type="EMBL" id="SZX69689.1"/>
    </source>
</evidence>
<feature type="signal peptide" evidence="9">
    <location>
        <begin position="1"/>
        <end position="15"/>
    </location>
</feature>
<dbReference type="InterPro" id="IPR008928">
    <property type="entry name" value="6-hairpin_glycosidase_sf"/>
</dbReference>
<comment type="catalytic activity">
    <reaction evidence="1">
        <text>Endohydrolysis of (1-&gt;4)-beta-D-glucosidic linkages in cellulose, lichenin and cereal beta-D-glucans.</text>
        <dbReference type="EC" id="3.2.1.4"/>
    </reaction>
</comment>
<evidence type="ECO:0000256" key="3">
    <source>
        <dbReference type="ARBA" id="ARBA00012601"/>
    </source>
</evidence>
<evidence type="ECO:0000256" key="9">
    <source>
        <dbReference type="SAM" id="SignalP"/>
    </source>
</evidence>
<dbReference type="InterPro" id="IPR001701">
    <property type="entry name" value="Glyco_hydro_9"/>
</dbReference>
<name>A0A383VXU9_TETOB</name>
<protein>
    <recommendedName>
        <fullName evidence="3">cellulase</fullName>
        <ecNumber evidence="3">3.2.1.4</ecNumber>
    </recommendedName>
</protein>
<evidence type="ECO:0000256" key="2">
    <source>
        <dbReference type="ARBA" id="ARBA00007072"/>
    </source>
</evidence>
<feature type="domain" description="Glycoside hydrolase family 9" evidence="10">
    <location>
        <begin position="54"/>
        <end position="491"/>
    </location>
</feature>
<keyword evidence="9" id="KW-0732">Signal</keyword>
<keyword evidence="4" id="KW-0378">Hydrolase</keyword>
<feature type="chain" id="PRO_5016863301" description="cellulase" evidence="9">
    <location>
        <begin position="16"/>
        <end position="515"/>
    </location>
</feature>
<dbReference type="STRING" id="3088.A0A383VXU9"/>
<dbReference type="InterPro" id="IPR012341">
    <property type="entry name" value="6hp_glycosidase-like_sf"/>
</dbReference>
<dbReference type="GO" id="GO:0008810">
    <property type="term" value="F:cellulase activity"/>
    <property type="evidence" value="ECO:0007669"/>
    <property type="project" value="UniProtKB-EC"/>
</dbReference>
<evidence type="ECO:0000256" key="7">
    <source>
        <dbReference type="ARBA" id="ARBA00023295"/>
    </source>
</evidence>
<evidence type="ECO:0000256" key="8">
    <source>
        <dbReference type="ARBA" id="ARBA00023326"/>
    </source>
</evidence>